<dbReference type="Proteomes" id="UP000187209">
    <property type="component" value="Unassembled WGS sequence"/>
</dbReference>
<evidence type="ECO:0000313" key="3">
    <source>
        <dbReference type="EMBL" id="OMJ69467.1"/>
    </source>
</evidence>
<evidence type="ECO:0000256" key="2">
    <source>
        <dbReference type="SAM" id="MobiDB-lite"/>
    </source>
</evidence>
<keyword evidence="4" id="KW-1185">Reference proteome</keyword>
<feature type="compositionally biased region" description="Polar residues" evidence="2">
    <location>
        <begin position="1"/>
        <end position="23"/>
    </location>
</feature>
<name>A0A1R2AY96_9CILI</name>
<dbReference type="EMBL" id="MPUH01001195">
    <property type="protein sequence ID" value="OMJ69467.1"/>
    <property type="molecule type" value="Genomic_DNA"/>
</dbReference>
<accession>A0A1R2AY96</accession>
<organism evidence="3 4">
    <name type="scientific">Stentor coeruleus</name>
    <dbReference type="NCBI Taxonomy" id="5963"/>
    <lineage>
        <taxon>Eukaryota</taxon>
        <taxon>Sar</taxon>
        <taxon>Alveolata</taxon>
        <taxon>Ciliophora</taxon>
        <taxon>Postciliodesmatophora</taxon>
        <taxon>Heterotrichea</taxon>
        <taxon>Heterotrichida</taxon>
        <taxon>Stentoridae</taxon>
        <taxon>Stentor</taxon>
    </lineage>
</organism>
<comment type="caution">
    <text evidence="3">The sequence shown here is derived from an EMBL/GenBank/DDBJ whole genome shotgun (WGS) entry which is preliminary data.</text>
</comment>
<keyword evidence="1" id="KW-0175">Coiled coil</keyword>
<evidence type="ECO:0000256" key="1">
    <source>
        <dbReference type="SAM" id="Coils"/>
    </source>
</evidence>
<sequence>MFNKPSTYRESPASKYNSRNLQRFSKVPENQKESNINESEGIPSKQAHKLPESIFHKPSSYAGSKKSVNTKISNYKAVTLKNSSKSKNAVANKYLRNQPEYDYKGTNFNARIKMTVKDDKISHQEYVIDQKEHEKKLQMQTIKELRVKISELEDKLKYNTSENAKKITEKESEHEKALSKLREETRLYKKEKKLAINQKNMSNQRETKHISDIKALKQEKFELEKKIRDHLISLEKEKEQMKKIQEDAAKYEKLKETNKKLNAVIDQIKNKNIEDEHIISDLKFEIDKLKSENTSNIENYERQIKEISDERDLYKNLHKKK</sequence>
<feature type="region of interest" description="Disordered" evidence="2">
    <location>
        <begin position="1"/>
        <end position="66"/>
    </location>
</feature>
<proteinExistence type="predicted"/>
<protein>
    <submittedName>
        <fullName evidence="3">Uncharacterized protein</fullName>
    </submittedName>
</protein>
<reference evidence="3 4" key="1">
    <citation type="submission" date="2016-11" db="EMBL/GenBank/DDBJ databases">
        <title>The macronuclear genome of Stentor coeruleus: a giant cell with tiny introns.</title>
        <authorList>
            <person name="Slabodnick M."/>
            <person name="Ruby J.G."/>
            <person name="Reiff S.B."/>
            <person name="Swart E.C."/>
            <person name="Gosai S."/>
            <person name="Prabakaran S."/>
            <person name="Witkowska E."/>
            <person name="Larue G.E."/>
            <person name="Fisher S."/>
            <person name="Freeman R.M."/>
            <person name="Gunawardena J."/>
            <person name="Chu W."/>
            <person name="Stover N.A."/>
            <person name="Gregory B.D."/>
            <person name="Nowacki M."/>
            <person name="Derisi J."/>
            <person name="Roy S.W."/>
            <person name="Marshall W.F."/>
            <person name="Sood P."/>
        </authorList>
    </citation>
    <scope>NUCLEOTIDE SEQUENCE [LARGE SCALE GENOMIC DNA]</scope>
    <source>
        <strain evidence="3">WM001</strain>
    </source>
</reference>
<evidence type="ECO:0000313" key="4">
    <source>
        <dbReference type="Proteomes" id="UP000187209"/>
    </source>
</evidence>
<gene>
    <name evidence="3" type="ORF">SteCoe_32814</name>
</gene>
<feature type="coiled-coil region" evidence="1">
    <location>
        <begin position="128"/>
        <end position="317"/>
    </location>
</feature>
<dbReference type="AlphaFoldDB" id="A0A1R2AY96"/>